<dbReference type="HOGENOM" id="CLU_2546505_0_0_1"/>
<proteinExistence type="predicted"/>
<reference evidence="2" key="2">
    <citation type="submission" date="2015-06" db="UniProtKB">
        <authorList>
            <consortium name="EnsemblPlants"/>
        </authorList>
    </citation>
    <scope>IDENTIFICATION</scope>
</reference>
<name>A0A0E0PHU0_ORYRU</name>
<feature type="region of interest" description="Disordered" evidence="1">
    <location>
        <begin position="1"/>
        <end position="26"/>
    </location>
</feature>
<evidence type="ECO:0000313" key="2">
    <source>
        <dbReference type="EnsemblPlants" id="ORUFI05G04210.1"/>
    </source>
</evidence>
<sequence length="83" mass="8396">MAQICVSSTGVSEENRGGGGGGVEEGMEAVHSGVIGDGVDGTATERRDVATAGDCGCGDDKEGSVAGNGGALKWWRRVQEWVL</sequence>
<dbReference type="Proteomes" id="UP000008022">
    <property type="component" value="Unassembled WGS sequence"/>
</dbReference>
<dbReference type="Gramene" id="ORUFI05G04210.1">
    <property type="protein sequence ID" value="ORUFI05G04210.1"/>
    <property type="gene ID" value="ORUFI05G04210"/>
</dbReference>
<accession>A0A0E0PHU0</accession>
<dbReference type="OMA" id="GALKWWR"/>
<dbReference type="EnsemblPlants" id="ORUFI05G04210.1">
    <property type="protein sequence ID" value="ORUFI05G04210.1"/>
    <property type="gene ID" value="ORUFI05G04210"/>
</dbReference>
<evidence type="ECO:0000256" key="1">
    <source>
        <dbReference type="SAM" id="MobiDB-lite"/>
    </source>
</evidence>
<dbReference type="AlphaFoldDB" id="A0A0E0PHU0"/>
<reference evidence="3" key="1">
    <citation type="submission" date="2013-06" db="EMBL/GenBank/DDBJ databases">
        <authorList>
            <person name="Zhao Q."/>
        </authorList>
    </citation>
    <scope>NUCLEOTIDE SEQUENCE</scope>
    <source>
        <strain evidence="3">cv. W1943</strain>
    </source>
</reference>
<keyword evidence="3" id="KW-1185">Reference proteome</keyword>
<evidence type="ECO:0008006" key="4">
    <source>
        <dbReference type="Google" id="ProtNLM"/>
    </source>
</evidence>
<evidence type="ECO:0000313" key="3">
    <source>
        <dbReference type="Proteomes" id="UP000008022"/>
    </source>
</evidence>
<organism evidence="2 3">
    <name type="scientific">Oryza rufipogon</name>
    <name type="common">Brownbeard rice</name>
    <name type="synonym">Asian wild rice</name>
    <dbReference type="NCBI Taxonomy" id="4529"/>
    <lineage>
        <taxon>Eukaryota</taxon>
        <taxon>Viridiplantae</taxon>
        <taxon>Streptophyta</taxon>
        <taxon>Embryophyta</taxon>
        <taxon>Tracheophyta</taxon>
        <taxon>Spermatophyta</taxon>
        <taxon>Magnoliopsida</taxon>
        <taxon>Liliopsida</taxon>
        <taxon>Poales</taxon>
        <taxon>Poaceae</taxon>
        <taxon>BOP clade</taxon>
        <taxon>Oryzoideae</taxon>
        <taxon>Oryzeae</taxon>
        <taxon>Oryzinae</taxon>
        <taxon>Oryza</taxon>
    </lineage>
</organism>
<protein>
    <recommendedName>
        <fullName evidence="4">DUF834 domain-containing protein</fullName>
    </recommendedName>
</protein>